<dbReference type="AlphaFoldDB" id="A0A1Y1YDU2"/>
<sequence>MNYASRGPPRAEGLYARLRAPPTAKASHTSVSQLSRETTKASHTSVSQLSKKPRRSAEFSAHV</sequence>
<dbReference type="EMBL" id="MCFA01000262">
    <property type="protein sequence ID" value="ORX96167.1"/>
    <property type="molecule type" value="Genomic_DNA"/>
</dbReference>
<feature type="region of interest" description="Disordered" evidence="1">
    <location>
        <begin position="1"/>
        <end position="63"/>
    </location>
</feature>
<proteinExistence type="predicted"/>
<protein>
    <submittedName>
        <fullName evidence="2">Uncharacterized protein</fullName>
    </submittedName>
</protein>
<keyword evidence="3" id="KW-1185">Reference proteome</keyword>
<gene>
    <name evidence="2" type="ORF">BCR34DRAFT_578841</name>
</gene>
<comment type="caution">
    <text evidence="2">The sequence shown here is derived from an EMBL/GenBank/DDBJ whole genome shotgun (WGS) entry which is preliminary data.</text>
</comment>
<dbReference type="Proteomes" id="UP000193144">
    <property type="component" value="Unassembled WGS sequence"/>
</dbReference>
<name>A0A1Y1YDU2_9PLEO</name>
<evidence type="ECO:0000256" key="1">
    <source>
        <dbReference type="SAM" id="MobiDB-lite"/>
    </source>
</evidence>
<accession>A0A1Y1YDU2</accession>
<organism evidence="2 3">
    <name type="scientific">Clohesyomyces aquaticus</name>
    <dbReference type="NCBI Taxonomy" id="1231657"/>
    <lineage>
        <taxon>Eukaryota</taxon>
        <taxon>Fungi</taxon>
        <taxon>Dikarya</taxon>
        <taxon>Ascomycota</taxon>
        <taxon>Pezizomycotina</taxon>
        <taxon>Dothideomycetes</taxon>
        <taxon>Pleosporomycetidae</taxon>
        <taxon>Pleosporales</taxon>
        <taxon>Lindgomycetaceae</taxon>
        <taxon>Clohesyomyces</taxon>
    </lineage>
</organism>
<feature type="compositionally biased region" description="Polar residues" evidence="1">
    <location>
        <begin position="26"/>
        <end position="50"/>
    </location>
</feature>
<evidence type="ECO:0000313" key="3">
    <source>
        <dbReference type="Proteomes" id="UP000193144"/>
    </source>
</evidence>
<evidence type="ECO:0000313" key="2">
    <source>
        <dbReference type="EMBL" id="ORX96167.1"/>
    </source>
</evidence>
<reference evidence="2 3" key="1">
    <citation type="submission" date="2016-07" db="EMBL/GenBank/DDBJ databases">
        <title>Pervasive Adenine N6-methylation of Active Genes in Fungi.</title>
        <authorList>
            <consortium name="DOE Joint Genome Institute"/>
            <person name="Mondo S.J."/>
            <person name="Dannebaum R.O."/>
            <person name="Kuo R.C."/>
            <person name="Labutti K."/>
            <person name="Haridas S."/>
            <person name="Kuo A."/>
            <person name="Salamov A."/>
            <person name="Ahrendt S.R."/>
            <person name="Lipzen A."/>
            <person name="Sullivan W."/>
            <person name="Andreopoulos W.B."/>
            <person name="Clum A."/>
            <person name="Lindquist E."/>
            <person name="Daum C."/>
            <person name="Ramamoorthy G.K."/>
            <person name="Gryganskyi A."/>
            <person name="Culley D."/>
            <person name="Magnuson J.K."/>
            <person name="James T.Y."/>
            <person name="O'Malley M.A."/>
            <person name="Stajich J.E."/>
            <person name="Spatafora J.W."/>
            <person name="Visel A."/>
            <person name="Grigoriev I.V."/>
        </authorList>
    </citation>
    <scope>NUCLEOTIDE SEQUENCE [LARGE SCALE GENOMIC DNA]</scope>
    <source>
        <strain evidence="2 3">CBS 115471</strain>
    </source>
</reference>